<accession>A0ABU0WSY4</accession>
<dbReference type="InterPro" id="IPR020094">
    <property type="entry name" value="TruA/RsuA/RluB/E/F_N"/>
</dbReference>
<comment type="catalytic activity">
    <reaction evidence="4 5">
        <text>uridine(38/39/40) in tRNA = pseudouridine(38/39/40) in tRNA</text>
        <dbReference type="Rhea" id="RHEA:22376"/>
        <dbReference type="Rhea" id="RHEA-COMP:10085"/>
        <dbReference type="Rhea" id="RHEA-COMP:10087"/>
        <dbReference type="ChEBI" id="CHEBI:65314"/>
        <dbReference type="ChEBI" id="CHEBI:65315"/>
        <dbReference type="EC" id="5.4.99.12"/>
    </reaction>
</comment>
<dbReference type="SUPFAM" id="SSF55120">
    <property type="entry name" value="Pseudouridine synthase"/>
    <property type="match status" value="1"/>
</dbReference>
<dbReference type="Gene3D" id="3.30.70.580">
    <property type="entry name" value="Pseudouridine synthase I, catalytic domain, N-terminal subdomain"/>
    <property type="match status" value="1"/>
</dbReference>
<feature type="active site" description="Nucleophile" evidence="4">
    <location>
        <position position="70"/>
    </location>
</feature>
<protein>
    <recommendedName>
        <fullName evidence="4">tRNA pseudouridine synthase A</fullName>
        <ecNumber evidence="4">5.4.99.12</ecNumber>
    </recommendedName>
    <alternativeName>
        <fullName evidence="4">tRNA pseudouridine(38-40) synthase</fullName>
    </alternativeName>
    <alternativeName>
        <fullName evidence="4">tRNA pseudouridylate synthase I</fullName>
    </alternativeName>
    <alternativeName>
        <fullName evidence="4">tRNA-uridine isomerase I</fullName>
    </alternativeName>
</protein>
<dbReference type="InterPro" id="IPR020103">
    <property type="entry name" value="PsdUridine_synth_cat_dom_sf"/>
</dbReference>
<reference evidence="7 8" key="1">
    <citation type="submission" date="2017-06" db="EMBL/GenBank/DDBJ databases">
        <title>Cultured bacterium strain Saccharothrix yanglingensis Hhs.015.</title>
        <authorList>
            <person name="Xia Y."/>
        </authorList>
    </citation>
    <scope>NUCLEOTIDE SEQUENCE [LARGE SCALE GENOMIC DNA]</scope>
    <source>
        <strain evidence="7 8">Hhs.015</strain>
    </source>
</reference>
<dbReference type="CDD" id="cd02570">
    <property type="entry name" value="PseudoU_synth_EcTruA"/>
    <property type="match status" value="1"/>
</dbReference>
<dbReference type="HAMAP" id="MF_00171">
    <property type="entry name" value="TruA"/>
    <property type="match status" value="1"/>
</dbReference>
<keyword evidence="2 4" id="KW-0819">tRNA processing</keyword>
<evidence type="ECO:0000313" key="7">
    <source>
        <dbReference type="EMBL" id="MDQ2582527.1"/>
    </source>
</evidence>
<feature type="binding site" evidence="4">
    <location>
        <position position="128"/>
    </location>
    <ligand>
        <name>substrate</name>
    </ligand>
</feature>
<comment type="similarity">
    <text evidence="1 4 5">Belongs to the tRNA pseudouridine synthase TruA family.</text>
</comment>
<keyword evidence="3 4" id="KW-0413">Isomerase</keyword>
<evidence type="ECO:0000313" key="8">
    <source>
        <dbReference type="Proteomes" id="UP001225605"/>
    </source>
</evidence>
<proteinExistence type="inferred from homology"/>
<feature type="domain" description="Pseudouridine synthase I TruA alpha/beta" evidence="6">
    <location>
        <begin position="27"/>
        <end position="121"/>
    </location>
</feature>
<comment type="caution">
    <text evidence="4">Lacks conserved residue(s) required for the propagation of feature annotation.</text>
</comment>
<evidence type="ECO:0000256" key="4">
    <source>
        <dbReference type="HAMAP-Rule" id="MF_00171"/>
    </source>
</evidence>
<dbReference type="EMBL" id="NSDM01000001">
    <property type="protein sequence ID" value="MDQ2582527.1"/>
    <property type="molecule type" value="Genomic_DNA"/>
</dbReference>
<keyword evidence="8" id="KW-1185">Reference proteome</keyword>
<dbReference type="InterPro" id="IPR020095">
    <property type="entry name" value="PsdUridine_synth_TruA_C"/>
</dbReference>
<dbReference type="PANTHER" id="PTHR11142:SF0">
    <property type="entry name" value="TRNA PSEUDOURIDINE SYNTHASE-LIKE 1"/>
    <property type="match status" value="1"/>
</dbReference>
<gene>
    <name evidence="4" type="primary">truA</name>
    <name evidence="7" type="ORF">CKY47_00700</name>
</gene>
<organism evidence="7 8">
    <name type="scientific">Saccharothrix yanglingensis</name>
    <dbReference type="NCBI Taxonomy" id="659496"/>
    <lineage>
        <taxon>Bacteria</taxon>
        <taxon>Bacillati</taxon>
        <taxon>Actinomycetota</taxon>
        <taxon>Actinomycetes</taxon>
        <taxon>Pseudonocardiales</taxon>
        <taxon>Pseudonocardiaceae</taxon>
        <taxon>Saccharothrix</taxon>
    </lineage>
</organism>
<dbReference type="Pfam" id="PF01416">
    <property type="entry name" value="PseudoU_synth_1"/>
    <property type="match status" value="2"/>
</dbReference>
<dbReference type="EC" id="5.4.99.12" evidence="4"/>
<evidence type="ECO:0000256" key="3">
    <source>
        <dbReference type="ARBA" id="ARBA00023235"/>
    </source>
</evidence>
<dbReference type="Gene3D" id="3.30.70.660">
    <property type="entry name" value="Pseudouridine synthase I, catalytic domain, C-terminal subdomain"/>
    <property type="match status" value="1"/>
</dbReference>
<evidence type="ECO:0000256" key="1">
    <source>
        <dbReference type="ARBA" id="ARBA00009375"/>
    </source>
</evidence>
<evidence type="ECO:0000259" key="6">
    <source>
        <dbReference type="Pfam" id="PF01416"/>
    </source>
</evidence>
<dbReference type="InterPro" id="IPR020097">
    <property type="entry name" value="PsdUridine_synth_TruA_a/b_dom"/>
</dbReference>
<dbReference type="PIRSF" id="PIRSF001430">
    <property type="entry name" value="tRNA_psdUrid_synth"/>
    <property type="match status" value="1"/>
</dbReference>
<comment type="subunit">
    <text evidence="4">Homodimer.</text>
</comment>
<dbReference type="InterPro" id="IPR001406">
    <property type="entry name" value="PsdUridine_synth_TruA"/>
</dbReference>
<comment type="function">
    <text evidence="4">Formation of pseudouridine at positions 38, 39 and 40 in the anticodon stem and loop of transfer RNAs.</text>
</comment>
<sequence length="283" mass="30447">MTDEHFTDEPVAPTGGDGLVRVRLDLAYDGTDFSGWARQPGRRTVCGVLEDTTSTVLRHDVSLTVAGRTDAGVHAAGQVAHADLPSSVDVAALPKRLARALPPDVRVFSARVVPAAFDARFAALRRHYEYRVTDAPSGAHPLRRLDTLSWPRPLDLGALNEASALLLGERDFCAFCRRREGATTIRELQRLVWEREGDVLTAFVSADAFCHSMVRSLVGALLAVGEGRKPVGWPASLLSLTARSSAVTVAPPHGLSLVRVDYPADDELAARAAVTRNVRVATA</sequence>
<evidence type="ECO:0000256" key="5">
    <source>
        <dbReference type="RuleBase" id="RU003792"/>
    </source>
</evidence>
<evidence type="ECO:0000256" key="2">
    <source>
        <dbReference type="ARBA" id="ARBA00022694"/>
    </source>
</evidence>
<dbReference type="Proteomes" id="UP001225605">
    <property type="component" value="Unassembled WGS sequence"/>
</dbReference>
<name>A0ABU0WSY4_9PSEU</name>
<feature type="domain" description="Pseudouridine synthase I TruA alpha/beta" evidence="6">
    <location>
        <begin position="162"/>
        <end position="263"/>
    </location>
</feature>
<dbReference type="PANTHER" id="PTHR11142">
    <property type="entry name" value="PSEUDOURIDYLATE SYNTHASE"/>
    <property type="match status" value="1"/>
</dbReference>
<dbReference type="NCBIfam" id="TIGR00071">
    <property type="entry name" value="hisT_truA"/>
    <property type="match status" value="1"/>
</dbReference>
<comment type="caution">
    <text evidence="7">The sequence shown here is derived from an EMBL/GenBank/DDBJ whole genome shotgun (WGS) entry which is preliminary data.</text>
</comment>